<proteinExistence type="predicted"/>
<feature type="domain" description="HD" evidence="1">
    <location>
        <begin position="25"/>
        <end position="103"/>
    </location>
</feature>
<accession>A0A9W6RMP4</accession>
<gene>
    <name evidence="2" type="ORF">Airi01_067500</name>
</gene>
<organism evidence="2 3">
    <name type="scientific">Actinoallomurus iriomotensis</name>
    <dbReference type="NCBI Taxonomy" id="478107"/>
    <lineage>
        <taxon>Bacteria</taxon>
        <taxon>Bacillati</taxon>
        <taxon>Actinomycetota</taxon>
        <taxon>Actinomycetes</taxon>
        <taxon>Streptosporangiales</taxon>
        <taxon>Thermomonosporaceae</taxon>
        <taxon>Actinoallomurus</taxon>
    </lineage>
</organism>
<evidence type="ECO:0000259" key="1">
    <source>
        <dbReference type="Pfam" id="PF01966"/>
    </source>
</evidence>
<dbReference type="Proteomes" id="UP001165135">
    <property type="component" value="Unassembled WGS sequence"/>
</dbReference>
<dbReference type="EMBL" id="BSTJ01000009">
    <property type="protein sequence ID" value="GLY78483.1"/>
    <property type="molecule type" value="Genomic_DNA"/>
</dbReference>
<evidence type="ECO:0000313" key="3">
    <source>
        <dbReference type="Proteomes" id="UP001165135"/>
    </source>
</evidence>
<name>A0A9W6RMP4_9ACTN</name>
<dbReference type="InterPro" id="IPR006674">
    <property type="entry name" value="HD_domain"/>
</dbReference>
<reference evidence="2" key="1">
    <citation type="submission" date="2023-03" db="EMBL/GenBank/DDBJ databases">
        <title>Actinoallomurus iriomotensis NBRC 103681.</title>
        <authorList>
            <person name="Ichikawa N."/>
            <person name="Sato H."/>
            <person name="Tonouchi N."/>
        </authorList>
    </citation>
    <scope>NUCLEOTIDE SEQUENCE</scope>
    <source>
        <strain evidence="2">NBRC 103681</strain>
    </source>
</reference>
<sequence>MNRMEHASWARDLARQLLERPLPRRWAHTQGVAGRAESLAPLLAGEADLLAAAAWLHDIGYSPEIVDTGFHSLDGARYLRDVHGADERLCRLVAHHSCATYEATERGLHDTLVAEFDPERPELAEALTYCDMTTGPDGIHLDVADRLAEIHSRYGPEHLVSRSISAATPCITSAVRAIESALPDVRTDVSG</sequence>
<evidence type="ECO:0000313" key="2">
    <source>
        <dbReference type="EMBL" id="GLY78483.1"/>
    </source>
</evidence>
<protein>
    <submittedName>
        <fullName evidence="2">Metal-dependent phosphohydrolase, HD subdomain protein</fullName>
    </submittedName>
</protein>
<comment type="caution">
    <text evidence="2">The sequence shown here is derived from an EMBL/GenBank/DDBJ whole genome shotgun (WGS) entry which is preliminary data.</text>
</comment>
<dbReference type="Pfam" id="PF01966">
    <property type="entry name" value="HD"/>
    <property type="match status" value="1"/>
</dbReference>
<dbReference type="Gene3D" id="1.10.3210.10">
    <property type="entry name" value="Hypothetical protein af1432"/>
    <property type="match status" value="1"/>
</dbReference>
<dbReference type="SUPFAM" id="SSF109604">
    <property type="entry name" value="HD-domain/PDEase-like"/>
    <property type="match status" value="1"/>
</dbReference>
<dbReference type="AlphaFoldDB" id="A0A9W6RMP4"/>